<dbReference type="EMBL" id="CP016543">
    <property type="protein sequence ID" value="ANU22528.1"/>
    <property type="molecule type" value="Genomic_DNA"/>
</dbReference>
<proteinExistence type="predicted"/>
<accession>A0A1C7EFH5</accession>
<gene>
    <name evidence="1" type="ORF">BCM40_03795</name>
</gene>
<sequence>MRNTLADRKEAYRRKIDAKKHRISSANIGISPDTKQLEELEEDILQKLKKTKYFIEKEHK</sequence>
<dbReference type="AlphaFoldDB" id="A0A1C7EFH5"/>
<keyword evidence="2" id="KW-1185">Reference proteome</keyword>
<dbReference type="KEGG" id="pdg:BCM40_03795"/>
<evidence type="ECO:0000313" key="2">
    <source>
        <dbReference type="Proteomes" id="UP000092495"/>
    </source>
</evidence>
<dbReference type="STRING" id="414778.BCM40_03795"/>
<dbReference type="Proteomes" id="UP000092495">
    <property type="component" value="Chromosome"/>
</dbReference>
<reference evidence="1" key="1">
    <citation type="submission" date="2016-10" db="EMBL/GenBank/DDBJ databases">
        <authorList>
            <person name="See-Too W.S."/>
        </authorList>
    </citation>
    <scope>NUCLEOTIDE SEQUENCE</scope>
    <source>
        <strain evidence="1">DSM 22276</strain>
    </source>
</reference>
<protein>
    <submittedName>
        <fullName evidence="1">Uncharacterized protein</fullName>
    </submittedName>
</protein>
<evidence type="ECO:0000313" key="1">
    <source>
        <dbReference type="EMBL" id="ANU22528.1"/>
    </source>
</evidence>
<organism evidence="1 2">
    <name type="scientific">Planococcus donghaensis</name>
    <dbReference type="NCBI Taxonomy" id="414778"/>
    <lineage>
        <taxon>Bacteria</taxon>
        <taxon>Bacillati</taxon>
        <taxon>Bacillota</taxon>
        <taxon>Bacilli</taxon>
        <taxon>Bacillales</taxon>
        <taxon>Caryophanaceae</taxon>
        <taxon>Planococcus</taxon>
    </lineage>
</organism>
<name>A0A1C7EFH5_9BACL</name>
<dbReference type="OrthoDB" id="9868528at2"/>
<dbReference type="RefSeq" id="WP_065525633.1">
    <property type="nucleotide sequence ID" value="NZ_CP016543.2"/>
</dbReference>